<sequence>MRVVNEVEPGVIELNFMWLPTFISQNVPLMKELKRDLEKTFLREQVTEETLNSMHASVIMWLEQRFPFDGVGKYLHAIEEVKDA</sequence>
<dbReference type="EMBL" id="LR796294">
    <property type="protein sequence ID" value="CAB4135207.1"/>
    <property type="molecule type" value="Genomic_DNA"/>
</dbReference>
<organism evidence="2">
    <name type="scientific">uncultured Caudovirales phage</name>
    <dbReference type="NCBI Taxonomy" id="2100421"/>
    <lineage>
        <taxon>Viruses</taxon>
        <taxon>Duplodnaviria</taxon>
        <taxon>Heunggongvirae</taxon>
        <taxon>Uroviricota</taxon>
        <taxon>Caudoviricetes</taxon>
        <taxon>Peduoviridae</taxon>
        <taxon>Maltschvirus</taxon>
        <taxon>Maltschvirus maltsch</taxon>
    </lineage>
</organism>
<evidence type="ECO:0000313" key="2">
    <source>
        <dbReference type="EMBL" id="CAB4135207.1"/>
    </source>
</evidence>
<dbReference type="EMBL" id="LR796249">
    <property type="protein sequence ID" value="CAB4131219.1"/>
    <property type="molecule type" value="Genomic_DNA"/>
</dbReference>
<gene>
    <name evidence="1" type="ORF">UFOVP127_57</name>
    <name evidence="2" type="ORF">UFOVP276_163</name>
</gene>
<reference evidence="2" key="1">
    <citation type="submission" date="2020-04" db="EMBL/GenBank/DDBJ databases">
        <authorList>
            <person name="Chiriac C."/>
            <person name="Salcher M."/>
            <person name="Ghai R."/>
            <person name="Kavagutti S V."/>
        </authorList>
    </citation>
    <scope>NUCLEOTIDE SEQUENCE</scope>
</reference>
<evidence type="ECO:0000313" key="1">
    <source>
        <dbReference type="EMBL" id="CAB4131219.1"/>
    </source>
</evidence>
<accession>A0A6J5LQC7</accession>
<proteinExistence type="predicted"/>
<name>A0A6J5LQC7_9CAUD</name>
<protein>
    <submittedName>
        <fullName evidence="2">Uncharacterized protein</fullName>
    </submittedName>
</protein>